<dbReference type="AlphaFoldDB" id="A0A8J6YUT0"/>
<comment type="caution">
    <text evidence="14">The sequence shown here is derived from an EMBL/GenBank/DDBJ whole genome shotgun (WGS) entry which is preliminary data.</text>
</comment>
<dbReference type="Gene3D" id="3.40.50.720">
    <property type="entry name" value="NAD(P)-binding Rossmann-like Domain"/>
    <property type="match status" value="1"/>
</dbReference>
<dbReference type="RefSeq" id="WP_193181536.1">
    <property type="nucleotide sequence ID" value="NZ_JACVXA010000017.1"/>
</dbReference>
<feature type="domain" description="3-hydroxyacyl-CoA dehydrogenase NAD binding" evidence="13">
    <location>
        <begin position="6"/>
        <end position="188"/>
    </location>
</feature>
<dbReference type="GO" id="GO:0006631">
    <property type="term" value="P:fatty acid metabolic process"/>
    <property type="evidence" value="ECO:0007669"/>
    <property type="project" value="InterPro"/>
</dbReference>
<keyword evidence="7 11" id="KW-0520">NAD</keyword>
<feature type="domain" description="3-hydroxyacyl-CoA dehydrogenase C-terminal" evidence="12">
    <location>
        <begin position="191"/>
        <end position="289"/>
    </location>
</feature>
<evidence type="ECO:0000256" key="8">
    <source>
        <dbReference type="ARBA" id="ARBA00038962"/>
    </source>
</evidence>
<dbReference type="InterPro" id="IPR006176">
    <property type="entry name" value="3-OHacyl-CoA_DH_NAD-bd"/>
</dbReference>
<gene>
    <name evidence="14" type="ORF">ICN82_08040</name>
</gene>
<evidence type="ECO:0000256" key="2">
    <source>
        <dbReference type="ARBA" id="ARBA00009463"/>
    </source>
</evidence>
<reference evidence="14" key="1">
    <citation type="submission" date="2020-09" db="EMBL/GenBank/DDBJ databases">
        <title>A novel bacterium of genus Mangrovicoccus, isolated from South China Sea.</title>
        <authorList>
            <person name="Huang H."/>
            <person name="Mo K."/>
            <person name="Hu Y."/>
        </authorList>
    </citation>
    <scope>NUCLEOTIDE SEQUENCE</scope>
    <source>
        <strain evidence="14">HB182678</strain>
    </source>
</reference>
<proteinExistence type="inferred from homology"/>
<evidence type="ECO:0000256" key="5">
    <source>
        <dbReference type="ARBA" id="ARBA00022553"/>
    </source>
</evidence>
<feature type="site" description="Important for catalytic activity" evidence="10">
    <location>
        <position position="144"/>
    </location>
</feature>
<evidence type="ECO:0000256" key="11">
    <source>
        <dbReference type="PIRSR" id="PIRSR000105-2"/>
    </source>
</evidence>
<dbReference type="InterPro" id="IPR036291">
    <property type="entry name" value="NAD(P)-bd_dom_sf"/>
</dbReference>
<dbReference type="InterPro" id="IPR013328">
    <property type="entry name" value="6PGD_dom2"/>
</dbReference>
<evidence type="ECO:0000256" key="7">
    <source>
        <dbReference type="ARBA" id="ARBA00023027"/>
    </source>
</evidence>
<name>A0A8J6YUT0_9RHOB</name>
<comment type="subcellular location">
    <subcellularLocation>
        <location evidence="1">Cytoplasm</location>
    </subcellularLocation>
</comment>
<dbReference type="GO" id="GO:0005737">
    <property type="term" value="C:cytoplasm"/>
    <property type="evidence" value="ECO:0007669"/>
    <property type="project" value="UniProtKB-SubCell"/>
</dbReference>
<dbReference type="InterPro" id="IPR022694">
    <property type="entry name" value="3-OHacyl-CoA_DH"/>
</dbReference>
<keyword evidence="4" id="KW-0963">Cytoplasm</keyword>
<feature type="binding site" evidence="11">
    <location>
        <begin position="11"/>
        <end position="16"/>
    </location>
    <ligand>
        <name>NAD(+)</name>
        <dbReference type="ChEBI" id="CHEBI:57540"/>
    </ligand>
</feature>
<dbReference type="Pfam" id="PF02737">
    <property type="entry name" value="3HCDH_N"/>
    <property type="match status" value="1"/>
</dbReference>
<dbReference type="SUPFAM" id="SSF48179">
    <property type="entry name" value="6-phosphogluconate dehydrogenase C-terminal domain-like"/>
    <property type="match status" value="1"/>
</dbReference>
<evidence type="ECO:0000313" key="14">
    <source>
        <dbReference type="EMBL" id="MBE3638147.1"/>
    </source>
</evidence>
<feature type="binding site" evidence="11">
    <location>
        <position position="94"/>
    </location>
    <ligand>
        <name>NAD(+)</name>
        <dbReference type="ChEBI" id="CHEBI:57540"/>
    </ligand>
</feature>
<feature type="binding site" evidence="11">
    <location>
        <position position="121"/>
    </location>
    <ligand>
        <name>NAD(+)</name>
        <dbReference type="ChEBI" id="CHEBI:57540"/>
    </ligand>
</feature>
<dbReference type="InterPro" id="IPR006108">
    <property type="entry name" value="3HC_DH_C"/>
</dbReference>
<dbReference type="PANTHER" id="PTHR48075:SF1">
    <property type="entry name" value="LAMBDA-CRYSTALLIN HOMOLOG"/>
    <property type="match status" value="1"/>
</dbReference>
<organism evidence="14 15">
    <name type="scientific">Mangrovicoccus algicola</name>
    <dbReference type="NCBI Taxonomy" id="2771008"/>
    <lineage>
        <taxon>Bacteria</taxon>
        <taxon>Pseudomonadati</taxon>
        <taxon>Pseudomonadota</taxon>
        <taxon>Alphaproteobacteria</taxon>
        <taxon>Rhodobacterales</taxon>
        <taxon>Paracoccaceae</taxon>
        <taxon>Mangrovicoccus</taxon>
    </lineage>
</organism>
<evidence type="ECO:0000259" key="13">
    <source>
        <dbReference type="Pfam" id="PF02737"/>
    </source>
</evidence>
<evidence type="ECO:0000256" key="9">
    <source>
        <dbReference type="ARBA" id="ARBA00042709"/>
    </source>
</evidence>
<protein>
    <recommendedName>
        <fullName evidence="9">L-gulonate 3-dehydrogenase</fullName>
        <ecNumber evidence="8">1.1.1.45</ecNumber>
    </recommendedName>
    <alternativeName>
        <fullName evidence="9">L-gulonate 3-dehydrogenase</fullName>
    </alternativeName>
</protein>
<dbReference type="PANTHER" id="PTHR48075">
    <property type="entry name" value="3-HYDROXYACYL-COA DEHYDROGENASE FAMILY PROTEIN"/>
    <property type="match status" value="1"/>
</dbReference>
<dbReference type="PIRSF" id="PIRSF000105">
    <property type="entry name" value="HCDH"/>
    <property type="match status" value="1"/>
</dbReference>
<dbReference type="Gene3D" id="1.10.1040.10">
    <property type="entry name" value="N-(1-d-carboxylethyl)-l-norvaline Dehydrogenase, domain 2"/>
    <property type="match status" value="1"/>
</dbReference>
<feature type="binding site" evidence="11">
    <location>
        <position position="34"/>
    </location>
    <ligand>
        <name>NAD(+)</name>
        <dbReference type="ChEBI" id="CHEBI:57540"/>
    </ligand>
</feature>
<feature type="binding site" evidence="11">
    <location>
        <position position="99"/>
    </location>
    <ligand>
        <name>NAD(+)</name>
        <dbReference type="ChEBI" id="CHEBI:57540"/>
    </ligand>
</feature>
<accession>A0A8J6YUT0</accession>
<dbReference type="EMBL" id="JACVXA010000017">
    <property type="protein sequence ID" value="MBE3638147.1"/>
    <property type="molecule type" value="Genomic_DNA"/>
</dbReference>
<dbReference type="Proteomes" id="UP000609121">
    <property type="component" value="Unassembled WGS sequence"/>
</dbReference>
<dbReference type="Pfam" id="PF00725">
    <property type="entry name" value="3HCDH"/>
    <property type="match status" value="1"/>
</dbReference>
<keyword evidence="5" id="KW-0597">Phosphoprotein</keyword>
<sequence>MTSIGTITVIGAGTMGHGIAETFAIHGHEVRLYDPFPDMRGKARAAIEAELGLLAETGRIDAADIPAILGRITCPGDLAAAVAEAEFIIEAIPEDIALKRALFADLDRLCTPGTILASNTSSLGLDDMIAELPEGRRACCMVCHWYNPAHLVPLVELSDFGNMAETDLARVEALLRGAGKKTIRVLKDIPGLIANRIQQGIAREVFALIEAGAASAEDIDAALKYGPAFRYATTGQLEIADFGGIDIWCAVGDNLLPEISAAQAASDLLRRKIAENKLGLKTGEGFFSYGEGRSAEITRDFHRRLIRQLAAIDDN</sequence>
<evidence type="ECO:0000256" key="6">
    <source>
        <dbReference type="ARBA" id="ARBA00023002"/>
    </source>
</evidence>
<dbReference type="SUPFAM" id="SSF51735">
    <property type="entry name" value="NAD(P)-binding Rossmann-fold domains"/>
    <property type="match status" value="1"/>
</dbReference>
<comment type="similarity">
    <text evidence="2">Belongs to the 3-hydroxyacyl-CoA dehydrogenase family.</text>
</comment>
<evidence type="ECO:0000256" key="1">
    <source>
        <dbReference type="ARBA" id="ARBA00004496"/>
    </source>
</evidence>
<evidence type="ECO:0000313" key="15">
    <source>
        <dbReference type="Proteomes" id="UP000609121"/>
    </source>
</evidence>
<comment type="subunit">
    <text evidence="3">Homodimer.</text>
</comment>
<keyword evidence="15" id="KW-1185">Reference proteome</keyword>
<evidence type="ECO:0000259" key="12">
    <source>
        <dbReference type="Pfam" id="PF00725"/>
    </source>
</evidence>
<evidence type="ECO:0000256" key="4">
    <source>
        <dbReference type="ARBA" id="ARBA00022490"/>
    </source>
</evidence>
<keyword evidence="6" id="KW-0560">Oxidoreductase</keyword>
<evidence type="ECO:0000256" key="10">
    <source>
        <dbReference type="PIRSR" id="PIRSR000105-1"/>
    </source>
</evidence>
<dbReference type="GO" id="GO:0070403">
    <property type="term" value="F:NAD+ binding"/>
    <property type="evidence" value="ECO:0007669"/>
    <property type="project" value="InterPro"/>
</dbReference>
<feature type="binding site" evidence="11">
    <location>
        <position position="147"/>
    </location>
    <ligand>
        <name>NAD(+)</name>
        <dbReference type="ChEBI" id="CHEBI:57540"/>
    </ligand>
</feature>
<evidence type="ECO:0000256" key="3">
    <source>
        <dbReference type="ARBA" id="ARBA00011738"/>
    </source>
</evidence>
<feature type="binding site" evidence="11">
    <location>
        <position position="281"/>
    </location>
    <ligand>
        <name>NAD(+)</name>
        <dbReference type="ChEBI" id="CHEBI:57540"/>
    </ligand>
</feature>
<dbReference type="EC" id="1.1.1.45" evidence="8"/>
<dbReference type="GO" id="GO:0050104">
    <property type="term" value="F:L-gulonate 3-dehydrogenase activity"/>
    <property type="evidence" value="ECO:0007669"/>
    <property type="project" value="UniProtKB-EC"/>
</dbReference>
<dbReference type="InterPro" id="IPR008927">
    <property type="entry name" value="6-PGluconate_DH-like_C_sf"/>
</dbReference>